<comment type="caution">
    <text evidence="2">The sequence shown here is derived from an EMBL/GenBank/DDBJ whole genome shotgun (WGS) entry which is preliminary data.</text>
</comment>
<dbReference type="EMBL" id="BMAU01021398">
    <property type="protein sequence ID" value="GFY31416.1"/>
    <property type="molecule type" value="Genomic_DNA"/>
</dbReference>
<feature type="region of interest" description="Disordered" evidence="1">
    <location>
        <begin position="1"/>
        <end position="34"/>
    </location>
</feature>
<keyword evidence="3" id="KW-1185">Reference proteome</keyword>
<organism evidence="2 3">
    <name type="scientific">Trichonephila clavipes</name>
    <name type="common">Golden silk orbweaver</name>
    <name type="synonym">Nephila clavipes</name>
    <dbReference type="NCBI Taxonomy" id="2585209"/>
    <lineage>
        <taxon>Eukaryota</taxon>
        <taxon>Metazoa</taxon>
        <taxon>Ecdysozoa</taxon>
        <taxon>Arthropoda</taxon>
        <taxon>Chelicerata</taxon>
        <taxon>Arachnida</taxon>
        <taxon>Araneae</taxon>
        <taxon>Araneomorphae</taxon>
        <taxon>Entelegynae</taxon>
        <taxon>Araneoidea</taxon>
        <taxon>Nephilidae</taxon>
        <taxon>Trichonephila</taxon>
    </lineage>
</organism>
<sequence length="188" mass="21667">MMTMLRTKHMSEGMSRRKRRKFLEGESSSDDSDGNICNGKTILDHLLLSKSLEHITFIVSAVPNYQFQYKQGAISNKIALKIKMDLLKFKLEIAEARALAVSSPTNKSMLTADEYESVVIPPAKRSKYYNPPTKRPCQDERKDMYSHFRCVNDIPRPRKCRFENCESSLRNVGKNAMFIYACKNKNML</sequence>
<accession>A0A8X6WBW3</accession>
<gene>
    <name evidence="2" type="ORF">TNCV_4989751</name>
</gene>
<proteinExistence type="predicted"/>
<evidence type="ECO:0000313" key="3">
    <source>
        <dbReference type="Proteomes" id="UP000887159"/>
    </source>
</evidence>
<dbReference type="Proteomes" id="UP000887159">
    <property type="component" value="Unassembled WGS sequence"/>
</dbReference>
<name>A0A8X6WBW3_TRICX</name>
<reference evidence="2" key="1">
    <citation type="submission" date="2020-08" db="EMBL/GenBank/DDBJ databases">
        <title>Multicomponent nature underlies the extraordinary mechanical properties of spider dragline silk.</title>
        <authorList>
            <person name="Kono N."/>
            <person name="Nakamura H."/>
            <person name="Mori M."/>
            <person name="Yoshida Y."/>
            <person name="Ohtoshi R."/>
            <person name="Malay A.D."/>
            <person name="Moran D.A.P."/>
            <person name="Tomita M."/>
            <person name="Numata K."/>
            <person name="Arakawa K."/>
        </authorList>
    </citation>
    <scope>NUCLEOTIDE SEQUENCE</scope>
</reference>
<protein>
    <submittedName>
        <fullName evidence="2">Uncharacterized protein</fullName>
    </submittedName>
</protein>
<dbReference type="AlphaFoldDB" id="A0A8X6WBW3"/>
<evidence type="ECO:0000256" key="1">
    <source>
        <dbReference type="SAM" id="MobiDB-lite"/>
    </source>
</evidence>
<evidence type="ECO:0000313" key="2">
    <source>
        <dbReference type="EMBL" id="GFY31416.1"/>
    </source>
</evidence>